<dbReference type="InterPro" id="IPR000719">
    <property type="entry name" value="Prot_kinase_dom"/>
</dbReference>
<keyword evidence="8" id="KW-1185">Reference proteome</keyword>
<name>A0ABT5D2S7_9BACT</name>
<evidence type="ECO:0000313" key="7">
    <source>
        <dbReference type="EMBL" id="MDC0707966.1"/>
    </source>
</evidence>
<dbReference type="GO" id="GO:0016301">
    <property type="term" value="F:kinase activity"/>
    <property type="evidence" value="ECO:0007669"/>
    <property type="project" value="UniProtKB-KW"/>
</dbReference>
<keyword evidence="2" id="KW-0808">Transferase</keyword>
<dbReference type="SMART" id="SM00220">
    <property type="entry name" value="S_TKc"/>
    <property type="match status" value="1"/>
</dbReference>
<dbReference type="EC" id="2.7.11.1" evidence="1"/>
<dbReference type="CDD" id="cd14014">
    <property type="entry name" value="STKc_PknB_like"/>
    <property type="match status" value="1"/>
</dbReference>
<evidence type="ECO:0000259" key="6">
    <source>
        <dbReference type="PROSITE" id="PS50011"/>
    </source>
</evidence>
<sequence>MLHPALLSPGTQVGDWRVVSPCGRGAYGVIYKVEPVGHEAAGPFALKMALHALDPRFEREGELLSRLHHPSVPRLQGRGAWGVPGSDAFPYLVMDWVEGVSLYEWAARQGCTSRQVMQGLSQVARALEALHGEEGVHRDVKGDNIRVRTGDGRAVLMDFGSGTYRRAAVLTHQTPPPGTPRYYSPESLRFQWEHRRQPTARYEALPSDDLYALGVTAYRLVTGRYPPEALGMKETEEGFQPVSPEWEPPEKWVSVSPELVALMRQWLSVDPAVRGSAAEAAEGLEHWVKKAGPEADRPIAPREVQASYVPKTLSGPKRVTLGRAPWLAVAAGACLMSGAWWLKDRFPVEVPEEEVQEAHKGGETGGLGDAGVLPSSEGIPAAVERSGVGLAMPKKPFPGQRRPPCKPRFEEIHGGCWTPHREPPPCGDNMFEWQGSCYVPVLDIQRPTTSE</sequence>
<evidence type="ECO:0000256" key="5">
    <source>
        <dbReference type="ARBA" id="ARBA00022840"/>
    </source>
</evidence>
<dbReference type="PROSITE" id="PS50011">
    <property type="entry name" value="PROTEIN_KINASE_DOM"/>
    <property type="match status" value="1"/>
</dbReference>
<dbReference type="Gene3D" id="1.10.510.10">
    <property type="entry name" value="Transferase(Phosphotransferase) domain 1"/>
    <property type="match status" value="1"/>
</dbReference>
<evidence type="ECO:0000256" key="1">
    <source>
        <dbReference type="ARBA" id="ARBA00012513"/>
    </source>
</evidence>
<keyword evidence="3" id="KW-0547">Nucleotide-binding</keyword>
<dbReference type="SUPFAM" id="SSF56112">
    <property type="entry name" value="Protein kinase-like (PK-like)"/>
    <property type="match status" value="1"/>
</dbReference>
<proteinExistence type="predicted"/>
<gene>
    <name evidence="7" type="ORF">POL68_05740</name>
</gene>
<dbReference type="Proteomes" id="UP001221838">
    <property type="component" value="Unassembled WGS sequence"/>
</dbReference>
<reference evidence="7 8" key="1">
    <citation type="submission" date="2022-11" db="EMBL/GenBank/DDBJ databases">
        <title>Minimal conservation of predation-associated metabolite biosynthetic gene clusters underscores biosynthetic potential of Myxococcota including descriptions for ten novel species: Archangium lansinium sp. nov., Myxococcus landrumus sp. nov., Nannocystis bai.</title>
        <authorList>
            <person name="Ahearne A."/>
            <person name="Stevens C."/>
            <person name="Dowd S."/>
        </authorList>
    </citation>
    <scope>NUCLEOTIDE SEQUENCE [LARGE SCALE GENOMIC DNA]</scope>
    <source>
        <strain evidence="7 8">NCWAL01</strain>
    </source>
</reference>
<feature type="domain" description="Protein kinase" evidence="6">
    <location>
        <begin position="16"/>
        <end position="288"/>
    </location>
</feature>
<dbReference type="PANTHER" id="PTHR43671:SF13">
    <property type="entry name" value="SERINE_THREONINE-PROTEIN KINASE NEK2"/>
    <property type="match status" value="1"/>
</dbReference>
<dbReference type="Pfam" id="PF00069">
    <property type="entry name" value="Pkinase"/>
    <property type="match status" value="1"/>
</dbReference>
<dbReference type="PANTHER" id="PTHR43671">
    <property type="entry name" value="SERINE/THREONINE-PROTEIN KINASE NEK"/>
    <property type="match status" value="1"/>
</dbReference>
<dbReference type="InterPro" id="IPR050660">
    <property type="entry name" value="NEK_Ser/Thr_kinase"/>
</dbReference>
<evidence type="ECO:0000256" key="2">
    <source>
        <dbReference type="ARBA" id="ARBA00022679"/>
    </source>
</evidence>
<dbReference type="EMBL" id="JAQNDM010000002">
    <property type="protein sequence ID" value="MDC0707966.1"/>
    <property type="molecule type" value="Genomic_DNA"/>
</dbReference>
<comment type="caution">
    <text evidence="7">The sequence shown here is derived from an EMBL/GenBank/DDBJ whole genome shotgun (WGS) entry which is preliminary data.</text>
</comment>
<evidence type="ECO:0000256" key="3">
    <source>
        <dbReference type="ARBA" id="ARBA00022741"/>
    </source>
</evidence>
<keyword evidence="4 7" id="KW-0418">Kinase</keyword>
<protein>
    <recommendedName>
        <fullName evidence="1">non-specific serine/threonine protein kinase</fullName>
        <ecNumber evidence="1">2.7.11.1</ecNumber>
    </recommendedName>
</protein>
<organism evidence="7 8">
    <name type="scientific">Stigmatella ashevillensis</name>
    <dbReference type="NCBI Taxonomy" id="2995309"/>
    <lineage>
        <taxon>Bacteria</taxon>
        <taxon>Pseudomonadati</taxon>
        <taxon>Myxococcota</taxon>
        <taxon>Myxococcia</taxon>
        <taxon>Myxococcales</taxon>
        <taxon>Cystobacterineae</taxon>
        <taxon>Archangiaceae</taxon>
        <taxon>Stigmatella</taxon>
    </lineage>
</organism>
<evidence type="ECO:0000313" key="8">
    <source>
        <dbReference type="Proteomes" id="UP001221838"/>
    </source>
</evidence>
<accession>A0ABT5D2S7</accession>
<dbReference type="Gene3D" id="3.30.200.20">
    <property type="entry name" value="Phosphorylase Kinase, domain 1"/>
    <property type="match status" value="1"/>
</dbReference>
<keyword evidence="5" id="KW-0067">ATP-binding</keyword>
<evidence type="ECO:0000256" key="4">
    <source>
        <dbReference type="ARBA" id="ARBA00022777"/>
    </source>
</evidence>
<dbReference type="InterPro" id="IPR011009">
    <property type="entry name" value="Kinase-like_dom_sf"/>
</dbReference>